<dbReference type="EMBL" id="GL385396">
    <property type="protein sequence ID" value="EJT78015.1"/>
    <property type="molecule type" value="Genomic_DNA"/>
</dbReference>
<evidence type="ECO:0000256" key="2">
    <source>
        <dbReference type="SAM" id="SignalP"/>
    </source>
</evidence>
<feature type="compositionally biased region" description="Low complexity" evidence="1">
    <location>
        <begin position="162"/>
        <end position="180"/>
    </location>
</feature>
<protein>
    <submittedName>
        <fullName evidence="3 4">Uncharacterized protein</fullName>
    </submittedName>
</protein>
<dbReference type="EnsemblFungi" id="EJT78015">
    <property type="protein sequence ID" value="EJT78015"/>
    <property type="gene ID" value="GGTG_03118"/>
</dbReference>
<reference evidence="4" key="5">
    <citation type="submission" date="2018-04" db="UniProtKB">
        <authorList>
            <consortium name="EnsemblFungi"/>
        </authorList>
    </citation>
    <scope>IDENTIFICATION</scope>
    <source>
        <strain evidence="4">R3-111a-1</strain>
    </source>
</reference>
<dbReference type="RefSeq" id="XP_009219160.1">
    <property type="nucleotide sequence ID" value="XM_009220896.1"/>
</dbReference>
<dbReference type="GeneID" id="20343576"/>
<name>J3NPB0_GAET3</name>
<reference evidence="4" key="4">
    <citation type="journal article" date="2015" name="G3 (Bethesda)">
        <title>Genome sequences of three phytopathogenic species of the Magnaporthaceae family of fungi.</title>
        <authorList>
            <person name="Okagaki L.H."/>
            <person name="Nunes C.C."/>
            <person name="Sailsbery J."/>
            <person name="Clay B."/>
            <person name="Brown D."/>
            <person name="John T."/>
            <person name="Oh Y."/>
            <person name="Young N."/>
            <person name="Fitzgerald M."/>
            <person name="Haas B.J."/>
            <person name="Zeng Q."/>
            <person name="Young S."/>
            <person name="Adiconis X."/>
            <person name="Fan L."/>
            <person name="Levin J.Z."/>
            <person name="Mitchell T.K."/>
            <person name="Okubara P.A."/>
            <person name="Farman M.L."/>
            <person name="Kohn L.M."/>
            <person name="Birren B."/>
            <person name="Ma L.-J."/>
            <person name="Dean R.A."/>
        </authorList>
    </citation>
    <scope>NUCLEOTIDE SEQUENCE</scope>
    <source>
        <strain evidence="4">R3-111a-1</strain>
    </source>
</reference>
<dbReference type="eggNOG" id="ENOG502RP9V">
    <property type="taxonomic scope" value="Eukaryota"/>
</dbReference>
<feature type="signal peptide" evidence="2">
    <location>
        <begin position="1"/>
        <end position="19"/>
    </location>
</feature>
<accession>J3NPB0</accession>
<reference evidence="3" key="3">
    <citation type="submission" date="2010-09" db="EMBL/GenBank/DDBJ databases">
        <title>Annotation of Gaeumannomyces graminis var. tritici R3-111a-1.</title>
        <authorList>
            <consortium name="The Broad Institute Genome Sequencing Platform"/>
            <person name="Ma L.-J."/>
            <person name="Dead R."/>
            <person name="Young S.K."/>
            <person name="Zeng Q."/>
            <person name="Gargeya S."/>
            <person name="Fitzgerald M."/>
            <person name="Haas B."/>
            <person name="Abouelleil A."/>
            <person name="Alvarado L."/>
            <person name="Arachchi H.M."/>
            <person name="Berlin A."/>
            <person name="Brown A."/>
            <person name="Chapman S.B."/>
            <person name="Chen Z."/>
            <person name="Dunbar C."/>
            <person name="Freedman E."/>
            <person name="Gearin G."/>
            <person name="Gellesch M."/>
            <person name="Goldberg J."/>
            <person name="Griggs A."/>
            <person name="Gujja S."/>
            <person name="Heiman D."/>
            <person name="Howarth C."/>
            <person name="Larson L."/>
            <person name="Lui A."/>
            <person name="MacDonald P.J.P."/>
            <person name="Mehta T."/>
            <person name="Montmayeur A."/>
            <person name="Murphy C."/>
            <person name="Neiman D."/>
            <person name="Pearson M."/>
            <person name="Priest M."/>
            <person name="Roberts A."/>
            <person name="Saif S."/>
            <person name="Shea T."/>
            <person name="Shenoy N."/>
            <person name="Sisk P."/>
            <person name="Stolte C."/>
            <person name="Sykes S."/>
            <person name="Yandava C."/>
            <person name="Wortman J."/>
            <person name="Nusbaum C."/>
            <person name="Birren B."/>
        </authorList>
    </citation>
    <scope>NUCLEOTIDE SEQUENCE</scope>
    <source>
        <strain evidence="3">R3-111a-1</strain>
    </source>
</reference>
<evidence type="ECO:0000313" key="5">
    <source>
        <dbReference type="Proteomes" id="UP000006039"/>
    </source>
</evidence>
<keyword evidence="2" id="KW-0732">Signal</keyword>
<organism evidence="3">
    <name type="scientific">Gaeumannomyces tritici (strain R3-111a-1)</name>
    <name type="common">Wheat and barley take-all root rot fungus</name>
    <name type="synonym">Gaeumannomyces graminis var. tritici</name>
    <dbReference type="NCBI Taxonomy" id="644352"/>
    <lineage>
        <taxon>Eukaryota</taxon>
        <taxon>Fungi</taxon>
        <taxon>Dikarya</taxon>
        <taxon>Ascomycota</taxon>
        <taxon>Pezizomycotina</taxon>
        <taxon>Sordariomycetes</taxon>
        <taxon>Sordariomycetidae</taxon>
        <taxon>Magnaporthales</taxon>
        <taxon>Magnaporthaceae</taxon>
        <taxon>Gaeumannomyces</taxon>
    </lineage>
</organism>
<evidence type="ECO:0000313" key="4">
    <source>
        <dbReference type="EnsemblFungi" id="EJT78015"/>
    </source>
</evidence>
<dbReference type="AlphaFoldDB" id="J3NPB0"/>
<sequence length="198" mass="19944">MKTFVQILGAVLACASTAATQSGGASTILTTATMPQLTTATVPSASGLPSPPQQTGCPTVTSTREFCSTCTVPACIQLATLTRFCSCPGPVPTVYLDFPCASSCSGLWCTTSYGVIHPSCPSTSGGGGGGGSTVSTTATSPGGSGSITTSFPGPSLSFPPNRTSSTTTTRPDLDPTSPTLRVPPINAAGRPRPFRFWL</sequence>
<reference evidence="3" key="2">
    <citation type="submission" date="2010-07" db="EMBL/GenBank/DDBJ databases">
        <authorList>
            <consortium name="The Broad Institute Genome Sequencing Platform"/>
            <consortium name="Broad Institute Genome Sequencing Center for Infectious Disease"/>
            <person name="Ma L.-J."/>
            <person name="Dead R."/>
            <person name="Young S."/>
            <person name="Zeng Q."/>
            <person name="Koehrsen M."/>
            <person name="Alvarado L."/>
            <person name="Berlin A."/>
            <person name="Chapman S.B."/>
            <person name="Chen Z."/>
            <person name="Freedman E."/>
            <person name="Gellesch M."/>
            <person name="Goldberg J."/>
            <person name="Griggs A."/>
            <person name="Gujja S."/>
            <person name="Heilman E.R."/>
            <person name="Heiman D."/>
            <person name="Hepburn T."/>
            <person name="Howarth C."/>
            <person name="Jen D."/>
            <person name="Larson L."/>
            <person name="Mehta T."/>
            <person name="Neiman D."/>
            <person name="Pearson M."/>
            <person name="Roberts A."/>
            <person name="Saif S."/>
            <person name="Shea T."/>
            <person name="Shenoy N."/>
            <person name="Sisk P."/>
            <person name="Stolte C."/>
            <person name="Sykes S."/>
            <person name="Walk T."/>
            <person name="White J."/>
            <person name="Yandava C."/>
            <person name="Haas B."/>
            <person name="Nusbaum C."/>
            <person name="Birren B."/>
        </authorList>
    </citation>
    <scope>NUCLEOTIDE SEQUENCE</scope>
    <source>
        <strain evidence="3">R3-111a-1</strain>
    </source>
</reference>
<dbReference type="Proteomes" id="UP000006039">
    <property type="component" value="Unassembled WGS sequence"/>
</dbReference>
<keyword evidence="5" id="KW-1185">Reference proteome</keyword>
<feature type="compositionally biased region" description="Low complexity" evidence="1">
    <location>
        <begin position="133"/>
        <end position="155"/>
    </location>
</feature>
<dbReference type="VEuPathDB" id="FungiDB:GGTG_03118"/>
<dbReference type="OrthoDB" id="4578803at2759"/>
<evidence type="ECO:0000256" key="1">
    <source>
        <dbReference type="SAM" id="MobiDB-lite"/>
    </source>
</evidence>
<proteinExistence type="predicted"/>
<feature type="chain" id="PRO_5015094310" evidence="2">
    <location>
        <begin position="20"/>
        <end position="198"/>
    </location>
</feature>
<feature type="region of interest" description="Disordered" evidence="1">
    <location>
        <begin position="124"/>
        <end position="187"/>
    </location>
</feature>
<dbReference type="HOGENOM" id="CLU_1378201_0_0_1"/>
<evidence type="ECO:0000313" key="3">
    <source>
        <dbReference type="EMBL" id="EJT78015.1"/>
    </source>
</evidence>
<reference evidence="5" key="1">
    <citation type="submission" date="2010-07" db="EMBL/GenBank/DDBJ databases">
        <title>The genome sequence of Gaeumannomyces graminis var. tritici strain R3-111a-1.</title>
        <authorList>
            <consortium name="The Broad Institute Genome Sequencing Platform"/>
            <person name="Ma L.-J."/>
            <person name="Dead R."/>
            <person name="Young S."/>
            <person name="Zeng Q."/>
            <person name="Koehrsen M."/>
            <person name="Alvarado L."/>
            <person name="Berlin A."/>
            <person name="Chapman S.B."/>
            <person name="Chen Z."/>
            <person name="Freedman E."/>
            <person name="Gellesch M."/>
            <person name="Goldberg J."/>
            <person name="Griggs A."/>
            <person name="Gujja S."/>
            <person name="Heilman E.R."/>
            <person name="Heiman D."/>
            <person name="Hepburn T."/>
            <person name="Howarth C."/>
            <person name="Jen D."/>
            <person name="Larson L."/>
            <person name="Mehta T."/>
            <person name="Neiman D."/>
            <person name="Pearson M."/>
            <person name="Roberts A."/>
            <person name="Saif S."/>
            <person name="Shea T."/>
            <person name="Shenoy N."/>
            <person name="Sisk P."/>
            <person name="Stolte C."/>
            <person name="Sykes S."/>
            <person name="Walk T."/>
            <person name="White J."/>
            <person name="Yandava C."/>
            <person name="Haas B."/>
            <person name="Nusbaum C."/>
            <person name="Birren B."/>
        </authorList>
    </citation>
    <scope>NUCLEOTIDE SEQUENCE [LARGE SCALE GENOMIC DNA]</scope>
    <source>
        <strain evidence="5">R3-111a-1</strain>
    </source>
</reference>
<gene>
    <name evidence="4" type="primary">20343576</name>
    <name evidence="3" type="ORF">GGTG_03118</name>
</gene>